<evidence type="ECO:0000313" key="1">
    <source>
        <dbReference type="EMBL" id="MCD7460887.1"/>
    </source>
</evidence>
<gene>
    <name evidence="1" type="ORF">HAX54_044670</name>
</gene>
<name>A0ABS8SPQ7_DATST</name>
<keyword evidence="2" id="KW-1185">Reference proteome</keyword>
<dbReference type="Proteomes" id="UP000823775">
    <property type="component" value="Unassembled WGS sequence"/>
</dbReference>
<sequence length="172" mass="18714">MERWRPKKDNIKNNKQDIITVNAIKNKYKGLGKIPAVTSLEMWLALPSKGGATTLPPMESVAVYSIYESDASSTEATIRIIPSKGNIILIHKEIKSEKSNLNGAAPMTPIDAILIGNIFNPRYDTGPSLQFDINEVQAKKCLYTVGSSRRGPSSAVNLVEGSIGDEKATKLV</sequence>
<protein>
    <submittedName>
        <fullName evidence="1">Uncharacterized protein</fullName>
    </submittedName>
</protein>
<organism evidence="1 2">
    <name type="scientific">Datura stramonium</name>
    <name type="common">Jimsonweed</name>
    <name type="synonym">Common thornapple</name>
    <dbReference type="NCBI Taxonomy" id="4076"/>
    <lineage>
        <taxon>Eukaryota</taxon>
        <taxon>Viridiplantae</taxon>
        <taxon>Streptophyta</taxon>
        <taxon>Embryophyta</taxon>
        <taxon>Tracheophyta</taxon>
        <taxon>Spermatophyta</taxon>
        <taxon>Magnoliopsida</taxon>
        <taxon>eudicotyledons</taxon>
        <taxon>Gunneridae</taxon>
        <taxon>Pentapetalae</taxon>
        <taxon>asterids</taxon>
        <taxon>lamiids</taxon>
        <taxon>Solanales</taxon>
        <taxon>Solanaceae</taxon>
        <taxon>Solanoideae</taxon>
        <taxon>Datureae</taxon>
        <taxon>Datura</taxon>
    </lineage>
</organism>
<comment type="caution">
    <text evidence="1">The sequence shown here is derived from an EMBL/GenBank/DDBJ whole genome shotgun (WGS) entry which is preliminary data.</text>
</comment>
<proteinExistence type="predicted"/>
<accession>A0ABS8SPQ7</accession>
<evidence type="ECO:0000313" key="2">
    <source>
        <dbReference type="Proteomes" id="UP000823775"/>
    </source>
</evidence>
<reference evidence="1 2" key="1">
    <citation type="journal article" date="2021" name="BMC Genomics">
        <title>Datura genome reveals duplications of psychoactive alkaloid biosynthetic genes and high mutation rate following tissue culture.</title>
        <authorList>
            <person name="Rajewski A."/>
            <person name="Carter-House D."/>
            <person name="Stajich J."/>
            <person name="Litt A."/>
        </authorList>
    </citation>
    <scope>NUCLEOTIDE SEQUENCE [LARGE SCALE GENOMIC DNA]</scope>
    <source>
        <strain evidence="1">AR-01</strain>
    </source>
</reference>
<dbReference type="EMBL" id="JACEIK010000684">
    <property type="protein sequence ID" value="MCD7460887.1"/>
    <property type="molecule type" value="Genomic_DNA"/>
</dbReference>